<organism evidence="1 2">
    <name type="scientific">Mucilaginibacter terrae</name>
    <dbReference type="NCBI Taxonomy" id="1955052"/>
    <lineage>
        <taxon>Bacteria</taxon>
        <taxon>Pseudomonadati</taxon>
        <taxon>Bacteroidota</taxon>
        <taxon>Sphingobacteriia</taxon>
        <taxon>Sphingobacteriales</taxon>
        <taxon>Sphingobacteriaceae</taxon>
        <taxon>Mucilaginibacter</taxon>
    </lineage>
</organism>
<dbReference type="RefSeq" id="WP_311951626.1">
    <property type="nucleotide sequence ID" value="NZ_JAVLVU010000001.1"/>
</dbReference>
<reference evidence="2" key="1">
    <citation type="submission" date="2023-07" db="EMBL/GenBank/DDBJ databases">
        <title>Functional and genomic diversity of the sorghum phyllosphere microbiome.</title>
        <authorList>
            <person name="Shade A."/>
        </authorList>
    </citation>
    <scope>NUCLEOTIDE SEQUENCE [LARGE SCALE GENOMIC DNA]</scope>
    <source>
        <strain evidence="2">SORGH_AS_0422</strain>
    </source>
</reference>
<dbReference type="EMBL" id="JAVLVU010000001">
    <property type="protein sequence ID" value="MDT3404295.1"/>
    <property type="molecule type" value="Genomic_DNA"/>
</dbReference>
<protein>
    <recommendedName>
        <fullName evidence="3">Arm DNA-binding domain-containing protein</fullName>
    </recommendedName>
</protein>
<accession>A0ABU3GWZ3</accession>
<evidence type="ECO:0008006" key="3">
    <source>
        <dbReference type="Google" id="ProtNLM"/>
    </source>
</evidence>
<name>A0ABU3GWZ3_9SPHI</name>
<gene>
    <name evidence="1" type="ORF">QE417_003367</name>
</gene>
<dbReference type="Proteomes" id="UP001258315">
    <property type="component" value="Unassembled WGS sequence"/>
</dbReference>
<keyword evidence="2" id="KW-1185">Reference proteome</keyword>
<comment type="caution">
    <text evidence="1">The sequence shown here is derived from an EMBL/GenBank/DDBJ whole genome shotgun (WGS) entry which is preliminary data.</text>
</comment>
<proteinExistence type="predicted"/>
<sequence>MATVSAKILKHHKKTDGTFNVKICISHKRDRSFIDTEFYVTEKQLKKDRSIRDQFILSCVNKSLDTYRRAICDNDELIGRMTASDIKDFLLKKDKKIDFLNYSDQHIKLLIDNDQEKVRQILKPLKITSSVLSKGKVICRLNKSLSTSWKDLKHS</sequence>
<evidence type="ECO:0000313" key="2">
    <source>
        <dbReference type="Proteomes" id="UP001258315"/>
    </source>
</evidence>
<evidence type="ECO:0000313" key="1">
    <source>
        <dbReference type="EMBL" id="MDT3404295.1"/>
    </source>
</evidence>